<keyword evidence="3" id="KW-0233">DNA recombination</keyword>
<dbReference type="GO" id="GO:0010774">
    <property type="term" value="P:meiotic strand invasion involved in reciprocal meiotic recombination"/>
    <property type="evidence" value="ECO:0007669"/>
    <property type="project" value="TreeGrafter"/>
</dbReference>
<dbReference type="GO" id="GO:0120230">
    <property type="term" value="F:recombinase activator activity"/>
    <property type="evidence" value="ECO:0007669"/>
    <property type="project" value="TreeGrafter"/>
</dbReference>
<dbReference type="GO" id="GO:0007129">
    <property type="term" value="P:homologous chromosome pairing at meiosis"/>
    <property type="evidence" value="ECO:0007669"/>
    <property type="project" value="TreeGrafter"/>
</dbReference>
<keyword evidence="5" id="KW-0469">Meiosis</keyword>
<protein>
    <submittedName>
        <fullName evidence="8">Hop2</fullName>
    </submittedName>
</protein>
<evidence type="ECO:0000256" key="4">
    <source>
        <dbReference type="ARBA" id="ARBA00023242"/>
    </source>
</evidence>
<organism evidence="8">
    <name type="scientific">Brachionus manjavacas</name>
    <dbReference type="NCBI Taxonomy" id="667381"/>
    <lineage>
        <taxon>Eukaryota</taxon>
        <taxon>Metazoa</taxon>
        <taxon>Spiralia</taxon>
        <taxon>Gnathifera</taxon>
        <taxon>Rotifera</taxon>
        <taxon>Eurotatoria</taxon>
        <taxon>Monogononta</taxon>
        <taxon>Pseudotrocha</taxon>
        <taxon>Ploima</taxon>
        <taxon>Brachionidae</taxon>
        <taxon>Brachionus</taxon>
    </lineage>
</organism>
<keyword evidence="6" id="KW-0175">Coiled coil</keyword>
<gene>
    <name evidence="8" type="primary">HOP2</name>
</gene>
<dbReference type="GO" id="GO:0003690">
    <property type="term" value="F:double-stranded DNA binding"/>
    <property type="evidence" value="ECO:0007669"/>
    <property type="project" value="TreeGrafter"/>
</dbReference>
<evidence type="ECO:0000256" key="6">
    <source>
        <dbReference type="SAM" id="Coils"/>
    </source>
</evidence>
<comment type="similarity">
    <text evidence="2">Belongs to the HOP2 family.</text>
</comment>
<name>M4SMR7_9BILA</name>
<evidence type="ECO:0000259" key="7">
    <source>
        <dbReference type="Pfam" id="PF07106"/>
    </source>
</evidence>
<sequence length="171" mass="19967">NVNIDLGKSSIANILEKLAVDNRIIEKTYGKQKIYMALQSIDTKNIKSNLRDLDEKIVVSKSELNRIVQENLSMETKLQSHGDKVPINELEKRIEDIQSEIKDLEQRLNNFRSMNTKLITKEEKIKADKDLEKYGKKLRLLRRIGKEMIETILENSNIKKKDLIVRIKNYS</sequence>
<proteinExistence type="inferred from homology"/>
<dbReference type="GO" id="GO:0120231">
    <property type="term" value="C:DNA recombinase auxiliary factor complex"/>
    <property type="evidence" value="ECO:0007669"/>
    <property type="project" value="TreeGrafter"/>
</dbReference>
<evidence type="ECO:0000313" key="8">
    <source>
        <dbReference type="EMBL" id="AGH55909.1"/>
    </source>
</evidence>
<dbReference type="PANTHER" id="PTHR15938">
    <property type="entry name" value="TBP-1 INTERACTING PROTEIN"/>
    <property type="match status" value="1"/>
</dbReference>
<evidence type="ECO:0000256" key="1">
    <source>
        <dbReference type="ARBA" id="ARBA00004123"/>
    </source>
</evidence>
<dbReference type="GO" id="GO:0000709">
    <property type="term" value="P:meiotic joint molecule formation"/>
    <property type="evidence" value="ECO:0007669"/>
    <property type="project" value="TreeGrafter"/>
</dbReference>
<feature type="non-terminal residue" evidence="8">
    <location>
        <position position="1"/>
    </location>
</feature>
<dbReference type="AlphaFoldDB" id="M4SMR7"/>
<dbReference type="Pfam" id="PF07106">
    <property type="entry name" value="WHD_TBPIP"/>
    <property type="match status" value="1"/>
</dbReference>
<dbReference type="Gene3D" id="1.10.10.10">
    <property type="entry name" value="Winged helix-like DNA-binding domain superfamily/Winged helix DNA-binding domain"/>
    <property type="match status" value="1"/>
</dbReference>
<comment type="subcellular location">
    <subcellularLocation>
        <location evidence="1">Nucleus</location>
    </subcellularLocation>
</comment>
<feature type="domain" description="Homologous-pairing protein 2 winged helix" evidence="7">
    <location>
        <begin position="5"/>
        <end position="37"/>
    </location>
</feature>
<dbReference type="PANTHER" id="PTHR15938:SF0">
    <property type="entry name" value="HOMOLOGOUS-PAIRING PROTEIN 2 HOMOLOG"/>
    <property type="match status" value="1"/>
</dbReference>
<evidence type="ECO:0000256" key="3">
    <source>
        <dbReference type="ARBA" id="ARBA00023172"/>
    </source>
</evidence>
<dbReference type="GO" id="GO:0000794">
    <property type="term" value="C:condensed nuclear chromosome"/>
    <property type="evidence" value="ECO:0007669"/>
    <property type="project" value="TreeGrafter"/>
</dbReference>
<reference evidence="8" key="1">
    <citation type="journal article" date="2013" name="J. Hered.">
        <title>Inventory and phylogenetic analysis of meiotic genes in monogonont rotifers.</title>
        <authorList>
            <person name="Hanson S.J."/>
            <person name="Schurko A.M."/>
            <person name="Hecox-Lea B."/>
            <person name="Mark Welch D.B."/>
            <person name="Stelzer C.P."/>
            <person name="Logsdon J.M.Jr."/>
        </authorList>
    </citation>
    <scope>NUCLEOTIDE SEQUENCE</scope>
</reference>
<accession>M4SMR7</accession>
<feature type="coiled-coil region" evidence="6">
    <location>
        <begin position="87"/>
        <end position="121"/>
    </location>
</feature>
<keyword evidence="4" id="KW-0539">Nucleus</keyword>
<dbReference type="EMBL" id="JX156251">
    <property type="protein sequence ID" value="AGH55909.1"/>
    <property type="molecule type" value="Genomic_DNA"/>
</dbReference>
<dbReference type="InterPro" id="IPR036388">
    <property type="entry name" value="WH-like_DNA-bd_sf"/>
</dbReference>
<dbReference type="InterPro" id="IPR010776">
    <property type="entry name" value="Hop2_WH_dom"/>
</dbReference>
<evidence type="ECO:0000256" key="2">
    <source>
        <dbReference type="ARBA" id="ARBA00007922"/>
    </source>
</evidence>
<evidence type="ECO:0000256" key="5">
    <source>
        <dbReference type="ARBA" id="ARBA00023254"/>
    </source>
</evidence>